<organism evidence="1 2">
    <name type="scientific">Tanacetum coccineum</name>
    <dbReference type="NCBI Taxonomy" id="301880"/>
    <lineage>
        <taxon>Eukaryota</taxon>
        <taxon>Viridiplantae</taxon>
        <taxon>Streptophyta</taxon>
        <taxon>Embryophyta</taxon>
        <taxon>Tracheophyta</taxon>
        <taxon>Spermatophyta</taxon>
        <taxon>Magnoliopsida</taxon>
        <taxon>eudicotyledons</taxon>
        <taxon>Gunneridae</taxon>
        <taxon>Pentapetalae</taxon>
        <taxon>asterids</taxon>
        <taxon>campanulids</taxon>
        <taxon>Asterales</taxon>
        <taxon>Asteraceae</taxon>
        <taxon>Asteroideae</taxon>
        <taxon>Anthemideae</taxon>
        <taxon>Anthemidinae</taxon>
        <taxon>Tanacetum</taxon>
    </lineage>
</organism>
<gene>
    <name evidence="1" type="ORF">Tco_1056144</name>
</gene>
<comment type="caution">
    <text evidence="1">The sequence shown here is derived from an EMBL/GenBank/DDBJ whole genome shotgun (WGS) entry which is preliminary data.</text>
</comment>
<evidence type="ECO:0008006" key="3">
    <source>
        <dbReference type="Google" id="ProtNLM"/>
    </source>
</evidence>
<reference evidence="1" key="1">
    <citation type="journal article" date="2022" name="Int. J. Mol. Sci.">
        <title>Draft Genome of Tanacetum Coccineum: Genomic Comparison of Closely Related Tanacetum-Family Plants.</title>
        <authorList>
            <person name="Yamashiro T."/>
            <person name="Shiraishi A."/>
            <person name="Nakayama K."/>
            <person name="Satake H."/>
        </authorList>
    </citation>
    <scope>NUCLEOTIDE SEQUENCE</scope>
</reference>
<keyword evidence="2" id="KW-1185">Reference proteome</keyword>
<protein>
    <recommendedName>
        <fullName evidence="3">GAG-pre-integrase domain-containing protein</fullName>
    </recommendedName>
</protein>
<dbReference type="Proteomes" id="UP001151760">
    <property type="component" value="Unassembled WGS sequence"/>
</dbReference>
<reference evidence="1" key="2">
    <citation type="submission" date="2022-01" db="EMBL/GenBank/DDBJ databases">
        <authorList>
            <person name="Yamashiro T."/>
            <person name="Shiraishi A."/>
            <person name="Satake H."/>
            <person name="Nakayama K."/>
        </authorList>
    </citation>
    <scope>NUCLEOTIDE SEQUENCE</scope>
</reference>
<name>A0ABQ5H3N3_9ASTR</name>
<dbReference type="EMBL" id="BQNB010019111">
    <property type="protein sequence ID" value="GJT81802.1"/>
    <property type="molecule type" value="Genomic_DNA"/>
</dbReference>
<evidence type="ECO:0000313" key="1">
    <source>
        <dbReference type="EMBL" id="GJT81802.1"/>
    </source>
</evidence>
<accession>A0ABQ5H3N3</accession>
<proteinExistence type="predicted"/>
<sequence length="326" mass="36124">MTTKPKLDADLSGEPVDQTDYRSKIGSLMYLTSSRPDIVQGAGDKLVSWMSKKQDCTAMSSAEAEYVALSASCAQNRGPLHALSDHIVIADHEDDIMGIVMQCTTLSQHSEDELTRLIEKIVTIWFTLTVLSALRHSGNENKQEWLNLILCVRDPSFELEPCRDSLNLLITGRIFTIIGNSFPLTGITSTKEVPLKETTITPVITPYSKLKEPKQSWGSTVSDVPSSSLIDFRNDHIAKIIGYGDYQMGNVTISRVYYVEDGVDLIKGSRGSNLYTLSLDNLLLSSPICLLSKASKTKSWLWHQRLSHLNIDLSLFAKQGSSEVLP</sequence>
<evidence type="ECO:0000313" key="2">
    <source>
        <dbReference type="Proteomes" id="UP001151760"/>
    </source>
</evidence>